<proteinExistence type="predicted"/>
<name>A0A836CQG2_9STRA</name>
<protein>
    <submittedName>
        <fullName evidence="1">Uncharacterized protein</fullName>
    </submittedName>
</protein>
<gene>
    <name evidence="1" type="ORF">JKP88DRAFT_261793</name>
</gene>
<sequence length="327" mass="37648">MHVTAAAAAAAAGLMGRGGGCPCPRTLSLITCRAATSRGMSTKKKNGGRRERLTNLERHALQRRRWLRDDPSEDLNVYSFEEQPTYKKVPEDMVIGHISNNLKWAIYQAHKEDPVKNSVVNLSNKHQLARTRIEIIIQQKEWFLQDLARGKPWGEKEQQEAAIIDEALLESAKLEHEDVETVTGEKVPFRFRDLPIPVGRKIDNFAVVLDDDTTEELEVHVEVVLDDDTTEEFEVWKREKHEQVIEKIERRLGDVKMKKIERRAAGARILESTILKNAPKIPVERRWNWVMKDTSLQGAPSVIRTKQGDLRLCTLEEDMKRSWRNEF</sequence>
<accession>A0A836CQG2</accession>
<keyword evidence="2" id="KW-1185">Reference proteome</keyword>
<evidence type="ECO:0000313" key="1">
    <source>
        <dbReference type="EMBL" id="KAG5191876.1"/>
    </source>
</evidence>
<comment type="caution">
    <text evidence="1">The sequence shown here is derived from an EMBL/GenBank/DDBJ whole genome shotgun (WGS) entry which is preliminary data.</text>
</comment>
<reference evidence="1" key="1">
    <citation type="submission" date="2021-02" db="EMBL/GenBank/DDBJ databases">
        <title>First Annotated Genome of the Yellow-green Alga Tribonema minus.</title>
        <authorList>
            <person name="Mahan K.M."/>
        </authorList>
    </citation>
    <scope>NUCLEOTIDE SEQUENCE</scope>
    <source>
        <strain evidence="1">UTEX B ZZ1240</strain>
    </source>
</reference>
<dbReference type="EMBL" id="JAFCMP010000013">
    <property type="protein sequence ID" value="KAG5191876.1"/>
    <property type="molecule type" value="Genomic_DNA"/>
</dbReference>
<organism evidence="1 2">
    <name type="scientific">Tribonema minus</name>
    <dbReference type="NCBI Taxonomy" id="303371"/>
    <lineage>
        <taxon>Eukaryota</taxon>
        <taxon>Sar</taxon>
        <taxon>Stramenopiles</taxon>
        <taxon>Ochrophyta</taxon>
        <taxon>PX clade</taxon>
        <taxon>Xanthophyceae</taxon>
        <taxon>Tribonematales</taxon>
        <taxon>Tribonemataceae</taxon>
        <taxon>Tribonema</taxon>
    </lineage>
</organism>
<evidence type="ECO:0000313" key="2">
    <source>
        <dbReference type="Proteomes" id="UP000664859"/>
    </source>
</evidence>
<dbReference type="AlphaFoldDB" id="A0A836CQG2"/>
<dbReference type="Proteomes" id="UP000664859">
    <property type="component" value="Unassembled WGS sequence"/>
</dbReference>